<keyword evidence="3 6" id="KW-0238">DNA-binding</keyword>
<accession>A0ABV2Q4Y8</accession>
<sequence>MRLTQLRSFHAVATTGSFTAAAQRLHVSQPTVTTQVG</sequence>
<dbReference type="InterPro" id="IPR036390">
    <property type="entry name" value="WH_DNA-bd_sf"/>
</dbReference>
<dbReference type="PANTHER" id="PTHR30126">
    <property type="entry name" value="HTH-TYPE TRANSCRIPTIONAL REGULATOR"/>
    <property type="match status" value="1"/>
</dbReference>
<dbReference type="Pfam" id="PF00126">
    <property type="entry name" value="HTH_1"/>
    <property type="match status" value="1"/>
</dbReference>
<keyword evidence="2" id="KW-0805">Transcription regulation</keyword>
<feature type="domain" description="HTH lysR-type" evidence="5">
    <location>
        <begin position="1"/>
        <end position="37"/>
    </location>
</feature>
<reference evidence="6 7" key="1">
    <citation type="submission" date="2024-06" db="EMBL/GenBank/DDBJ databases">
        <title>Sorghum-associated microbial communities from plants grown in Nebraska, USA.</title>
        <authorList>
            <person name="Schachtman D."/>
        </authorList>
    </citation>
    <scope>NUCLEOTIDE SEQUENCE [LARGE SCALE GENOMIC DNA]</scope>
    <source>
        <strain evidence="6 7">2709</strain>
    </source>
</reference>
<dbReference type="Proteomes" id="UP001549320">
    <property type="component" value="Unassembled WGS sequence"/>
</dbReference>
<dbReference type="InterPro" id="IPR000847">
    <property type="entry name" value="LysR_HTH_N"/>
</dbReference>
<comment type="caution">
    <text evidence="6">The sequence shown here is derived from an EMBL/GenBank/DDBJ whole genome shotgun (WGS) entry which is preliminary data.</text>
</comment>
<dbReference type="InterPro" id="IPR036388">
    <property type="entry name" value="WH-like_DNA-bd_sf"/>
</dbReference>
<evidence type="ECO:0000313" key="7">
    <source>
        <dbReference type="Proteomes" id="UP001549320"/>
    </source>
</evidence>
<protein>
    <submittedName>
        <fullName evidence="6">DNA-binding transcriptional LysR family regulator</fullName>
    </submittedName>
</protein>
<dbReference type="Gene3D" id="1.10.10.10">
    <property type="entry name" value="Winged helix-like DNA-binding domain superfamily/Winged helix DNA-binding domain"/>
    <property type="match status" value="1"/>
</dbReference>
<proteinExistence type="inferred from homology"/>
<dbReference type="PROSITE" id="PS50931">
    <property type="entry name" value="HTH_LYSR"/>
    <property type="match status" value="1"/>
</dbReference>
<evidence type="ECO:0000259" key="5">
    <source>
        <dbReference type="PROSITE" id="PS50931"/>
    </source>
</evidence>
<evidence type="ECO:0000256" key="2">
    <source>
        <dbReference type="ARBA" id="ARBA00023015"/>
    </source>
</evidence>
<keyword evidence="4" id="KW-0804">Transcription</keyword>
<dbReference type="GO" id="GO:0003677">
    <property type="term" value="F:DNA binding"/>
    <property type="evidence" value="ECO:0007669"/>
    <property type="project" value="UniProtKB-KW"/>
</dbReference>
<evidence type="ECO:0000256" key="3">
    <source>
        <dbReference type="ARBA" id="ARBA00023125"/>
    </source>
</evidence>
<evidence type="ECO:0000256" key="4">
    <source>
        <dbReference type="ARBA" id="ARBA00023163"/>
    </source>
</evidence>
<keyword evidence="7" id="KW-1185">Reference proteome</keyword>
<comment type="similarity">
    <text evidence="1">Belongs to the LysR transcriptional regulatory family.</text>
</comment>
<organism evidence="6 7">
    <name type="scientific">Ottowia thiooxydans</name>
    <dbReference type="NCBI Taxonomy" id="219182"/>
    <lineage>
        <taxon>Bacteria</taxon>
        <taxon>Pseudomonadati</taxon>
        <taxon>Pseudomonadota</taxon>
        <taxon>Betaproteobacteria</taxon>
        <taxon>Burkholderiales</taxon>
        <taxon>Comamonadaceae</taxon>
        <taxon>Ottowia</taxon>
    </lineage>
</organism>
<dbReference type="EMBL" id="JBEPSH010000002">
    <property type="protein sequence ID" value="MET4576095.1"/>
    <property type="molecule type" value="Genomic_DNA"/>
</dbReference>
<evidence type="ECO:0000256" key="1">
    <source>
        <dbReference type="ARBA" id="ARBA00009437"/>
    </source>
</evidence>
<dbReference type="PANTHER" id="PTHR30126:SF40">
    <property type="entry name" value="HTH-TYPE TRANSCRIPTIONAL REGULATOR GLTR"/>
    <property type="match status" value="1"/>
</dbReference>
<evidence type="ECO:0000313" key="6">
    <source>
        <dbReference type="EMBL" id="MET4576095.1"/>
    </source>
</evidence>
<gene>
    <name evidence="6" type="ORF">ABIE13_001195</name>
</gene>
<dbReference type="SUPFAM" id="SSF46785">
    <property type="entry name" value="Winged helix' DNA-binding domain"/>
    <property type="match status" value="1"/>
</dbReference>
<dbReference type="RefSeq" id="WP_354441970.1">
    <property type="nucleotide sequence ID" value="NZ_JBEPSH010000002.1"/>
</dbReference>
<name>A0ABV2Q4Y8_9BURK</name>